<sequence length="130" mass="14289">MLSTLLASPHIHFNQPHAIGGIRLGHGPIDLFSTRFTNYFTHEATGSVAGTEVDKEGLKQALLALQKKWDPENAQFVAQEGALKPTTRFMWTQKNSGDQCEVTAAADMKEEGGSYRINHLTLDGDESLFS</sequence>
<gene>
    <name evidence="1" type="ORF">ONZ51_g1934</name>
</gene>
<comment type="caution">
    <text evidence="1">The sequence shown here is derived from an EMBL/GenBank/DDBJ whole genome shotgun (WGS) entry which is preliminary data.</text>
</comment>
<accession>A0AAD7U2X2</accession>
<reference evidence="1" key="1">
    <citation type="submission" date="2022-11" db="EMBL/GenBank/DDBJ databases">
        <title>Genome Sequence of Cubamyces cubensis.</title>
        <authorList>
            <person name="Buettner E."/>
        </authorList>
    </citation>
    <scope>NUCLEOTIDE SEQUENCE</scope>
    <source>
        <strain evidence="1">MPL-01</strain>
    </source>
</reference>
<protein>
    <submittedName>
        <fullName evidence="1">Uncharacterized protein</fullName>
    </submittedName>
</protein>
<dbReference type="AlphaFoldDB" id="A0AAD7U2X2"/>
<name>A0AAD7U2X2_9APHY</name>
<dbReference type="Proteomes" id="UP001215151">
    <property type="component" value="Unassembled WGS sequence"/>
</dbReference>
<organism evidence="1 2">
    <name type="scientific">Trametes cubensis</name>
    <dbReference type="NCBI Taxonomy" id="1111947"/>
    <lineage>
        <taxon>Eukaryota</taxon>
        <taxon>Fungi</taxon>
        <taxon>Dikarya</taxon>
        <taxon>Basidiomycota</taxon>
        <taxon>Agaricomycotina</taxon>
        <taxon>Agaricomycetes</taxon>
        <taxon>Polyporales</taxon>
        <taxon>Polyporaceae</taxon>
        <taxon>Trametes</taxon>
    </lineage>
</organism>
<dbReference type="EMBL" id="JAPEVG010000028">
    <property type="protein sequence ID" value="KAJ8495056.1"/>
    <property type="molecule type" value="Genomic_DNA"/>
</dbReference>
<proteinExistence type="predicted"/>
<keyword evidence="2" id="KW-1185">Reference proteome</keyword>
<evidence type="ECO:0000313" key="1">
    <source>
        <dbReference type="EMBL" id="KAJ8495056.1"/>
    </source>
</evidence>
<evidence type="ECO:0000313" key="2">
    <source>
        <dbReference type="Proteomes" id="UP001215151"/>
    </source>
</evidence>